<comment type="subcellular location">
    <subcellularLocation>
        <location evidence="1 7">Cell membrane</location>
        <topology evidence="1 7">Multi-pass membrane protein</topology>
    </subcellularLocation>
</comment>
<evidence type="ECO:0000313" key="9">
    <source>
        <dbReference type="Proteomes" id="UP000182264"/>
    </source>
</evidence>
<keyword evidence="5 7" id="KW-1133">Transmembrane helix</keyword>
<dbReference type="RefSeq" id="WP_072286397.1">
    <property type="nucleotide sequence ID" value="NZ_JAVERY010000019.1"/>
</dbReference>
<keyword evidence="4 7" id="KW-0812">Transmembrane</keyword>
<reference evidence="8 9" key="1">
    <citation type="journal article" date="2017" name="Genome Announc.">
        <title>Complete Genome Sequences of Two Acetylene-Fermenting Pelobacter acetylenicus Strains.</title>
        <authorList>
            <person name="Sutton J.M."/>
            <person name="Baesman S.M."/>
            <person name="Fierst J.L."/>
            <person name="Poret-Peterson A.T."/>
            <person name="Oremland R.S."/>
            <person name="Dunlap D.S."/>
            <person name="Akob D.M."/>
        </authorList>
    </citation>
    <scope>NUCLEOTIDE SEQUENCE [LARGE SCALE GENOMIC DNA]</scope>
    <source>
        <strain evidence="8 9">DSM 3247</strain>
    </source>
</reference>
<gene>
    <name evidence="8" type="ORF">A7E75_05580</name>
</gene>
<evidence type="ECO:0000256" key="1">
    <source>
        <dbReference type="ARBA" id="ARBA00004651"/>
    </source>
</evidence>
<dbReference type="EMBL" id="CP015518">
    <property type="protein sequence ID" value="APG24555.1"/>
    <property type="molecule type" value="Genomic_DNA"/>
</dbReference>
<evidence type="ECO:0000256" key="4">
    <source>
        <dbReference type="ARBA" id="ARBA00022692"/>
    </source>
</evidence>
<evidence type="ECO:0000256" key="3">
    <source>
        <dbReference type="ARBA" id="ARBA00022475"/>
    </source>
</evidence>
<dbReference type="PANTHER" id="PTHR33508:SF1">
    <property type="entry name" value="UPF0056 MEMBRANE PROTEIN YHCE"/>
    <property type="match status" value="1"/>
</dbReference>
<feature type="transmembrane region" description="Helical" evidence="7">
    <location>
        <begin position="175"/>
        <end position="196"/>
    </location>
</feature>
<feature type="transmembrane region" description="Helical" evidence="7">
    <location>
        <begin position="70"/>
        <end position="90"/>
    </location>
</feature>
<feature type="transmembrane region" description="Helical" evidence="7">
    <location>
        <begin position="105"/>
        <end position="128"/>
    </location>
</feature>
<name>A0A1L3GFE0_SYNAC</name>
<evidence type="ECO:0000256" key="5">
    <source>
        <dbReference type="ARBA" id="ARBA00022989"/>
    </source>
</evidence>
<keyword evidence="6 7" id="KW-0472">Membrane</keyword>
<dbReference type="GO" id="GO:0005886">
    <property type="term" value="C:plasma membrane"/>
    <property type="evidence" value="ECO:0007669"/>
    <property type="project" value="UniProtKB-SubCell"/>
</dbReference>
<feature type="transmembrane region" description="Helical" evidence="7">
    <location>
        <begin position="134"/>
        <end position="154"/>
    </location>
</feature>
<feature type="transmembrane region" description="Helical" evidence="7">
    <location>
        <begin position="39"/>
        <end position="58"/>
    </location>
</feature>
<evidence type="ECO:0000256" key="6">
    <source>
        <dbReference type="ARBA" id="ARBA00023136"/>
    </source>
</evidence>
<protein>
    <recommendedName>
        <fullName evidence="7">UPF0056 membrane protein</fullName>
    </recommendedName>
</protein>
<accession>A0A1L3GFE0</accession>
<dbReference type="InterPro" id="IPR002771">
    <property type="entry name" value="Multi_antbiot-R_MarC"/>
</dbReference>
<dbReference type="Proteomes" id="UP000182264">
    <property type="component" value="Chromosome"/>
</dbReference>
<proteinExistence type="inferred from homology"/>
<evidence type="ECO:0000256" key="7">
    <source>
        <dbReference type="RuleBase" id="RU362048"/>
    </source>
</evidence>
<dbReference type="Pfam" id="PF01914">
    <property type="entry name" value="MarC"/>
    <property type="match status" value="1"/>
</dbReference>
<comment type="similarity">
    <text evidence="2 7">Belongs to the UPF0056 (MarC) family.</text>
</comment>
<evidence type="ECO:0000313" key="8">
    <source>
        <dbReference type="EMBL" id="APG24555.1"/>
    </source>
</evidence>
<evidence type="ECO:0000256" key="2">
    <source>
        <dbReference type="ARBA" id="ARBA00009784"/>
    </source>
</evidence>
<organism evidence="8 9">
    <name type="scientific">Syntrophotalea acetylenica</name>
    <name type="common">Pelobacter acetylenicus</name>
    <dbReference type="NCBI Taxonomy" id="29542"/>
    <lineage>
        <taxon>Bacteria</taxon>
        <taxon>Pseudomonadati</taxon>
        <taxon>Thermodesulfobacteriota</taxon>
        <taxon>Desulfuromonadia</taxon>
        <taxon>Desulfuromonadales</taxon>
        <taxon>Syntrophotaleaceae</taxon>
        <taxon>Syntrophotalea</taxon>
    </lineage>
</organism>
<dbReference type="AlphaFoldDB" id="A0A1L3GFE0"/>
<feature type="transmembrane region" description="Helical" evidence="7">
    <location>
        <begin position="6"/>
        <end position="27"/>
    </location>
</feature>
<keyword evidence="9" id="KW-1185">Reference proteome</keyword>
<sequence>MLEFLSASTLLFMLLNPFLLVVYLIDVFQKLSTAIFARVILRAGCISIGVFTFSALLGEMVFRDILQARFAAFQIFGGIVFLLIGLRFVFHGNAAIEALRGESRYIAGAIAMPLMIGPGTIGASILIGKRLGPGLAVLSIFLTVLLSAAVMILLKRIHDVVRSHNEPMLERYIEVAGRITALVVGTFALEMIMQGAEGWLRTFF</sequence>
<dbReference type="PANTHER" id="PTHR33508">
    <property type="entry name" value="UPF0056 MEMBRANE PROTEIN YHCE"/>
    <property type="match status" value="1"/>
</dbReference>
<keyword evidence="3" id="KW-1003">Cell membrane</keyword>